<protein>
    <submittedName>
        <fullName evidence="2">Uncharacterized protein</fullName>
    </submittedName>
</protein>
<evidence type="ECO:0000313" key="3">
    <source>
        <dbReference type="Proteomes" id="UP000807115"/>
    </source>
</evidence>
<gene>
    <name evidence="2" type="ORF">BDA96_05G055000</name>
</gene>
<evidence type="ECO:0000313" key="2">
    <source>
        <dbReference type="EMBL" id="KAG0528939.1"/>
    </source>
</evidence>
<dbReference type="Gramene" id="EES09353">
    <property type="protein sequence ID" value="EES09353"/>
    <property type="gene ID" value="SORBI_3005G052200"/>
</dbReference>
<dbReference type="AlphaFoldDB" id="A0A921UEQ7"/>
<reference evidence="2" key="2">
    <citation type="submission" date="2020-10" db="EMBL/GenBank/DDBJ databases">
        <authorList>
            <person name="Cooper E.A."/>
            <person name="Brenton Z.W."/>
            <person name="Flinn B.S."/>
            <person name="Jenkins J."/>
            <person name="Shu S."/>
            <person name="Flowers D."/>
            <person name="Luo F."/>
            <person name="Wang Y."/>
            <person name="Xia P."/>
            <person name="Barry K."/>
            <person name="Daum C."/>
            <person name="Lipzen A."/>
            <person name="Yoshinaga Y."/>
            <person name="Schmutz J."/>
            <person name="Saski C."/>
            <person name="Vermerris W."/>
            <person name="Kresovich S."/>
        </authorList>
    </citation>
    <scope>NUCLEOTIDE SEQUENCE</scope>
</reference>
<dbReference type="Proteomes" id="UP000807115">
    <property type="component" value="Chromosome 5"/>
</dbReference>
<comment type="caution">
    <text evidence="2">The sequence shown here is derived from an EMBL/GenBank/DDBJ whole genome shotgun (WGS) entry which is preliminary data.</text>
</comment>
<feature type="compositionally biased region" description="Polar residues" evidence="1">
    <location>
        <begin position="1"/>
        <end position="13"/>
    </location>
</feature>
<proteinExistence type="predicted"/>
<evidence type="ECO:0000256" key="1">
    <source>
        <dbReference type="SAM" id="MobiDB-lite"/>
    </source>
</evidence>
<feature type="compositionally biased region" description="Polar residues" evidence="1">
    <location>
        <begin position="22"/>
        <end position="32"/>
    </location>
</feature>
<accession>A0A921UEQ7</accession>
<dbReference type="EMBL" id="CM027684">
    <property type="protein sequence ID" value="KAG0528939.1"/>
    <property type="molecule type" value="Genomic_DNA"/>
</dbReference>
<feature type="region of interest" description="Disordered" evidence="1">
    <location>
        <begin position="1"/>
        <end position="36"/>
    </location>
</feature>
<sequence>MEQQADSINTAIPTSFAPAVPSHTTNPSSINRVPNPVDHRGDREIVVCALAAPDNPIPGPFSAKRKRRTFWTACPSCKKKNKHSIDCLGCDISCLQCSETFKATEVSRPRNQHTTTTENVQSGAIVRSSGTLVELSKMTASVETITEDEIKNILMSKGWNMVTAAIIKGNNLKK</sequence>
<organism evidence="2 3">
    <name type="scientific">Sorghum bicolor</name>
    <name type="common">Sorghum</name>
    <name type="synonym">Sorghum vulgare</name>
    <dbReference type="NCBI Taxonomy" id="4558"/>
    <lineage>
        <taxon>Eukaryota</taxon>
        <taxon>Viridiplantae</taxon>
        <taxon>Streptophyta</taxon>
        <taxon>Embryophyta</taxon>
        <taxon>Tracheophyta</taxon>
        <taxon>Spermatophyta</taxon>
        <taxon>Magnoliopsida</taxon>
        <taxon>Liliopsida</taxon>
        <taxon>Poales</taxon>
        <taxon>Poaceae</taxon>
        <taxon>PACMAD clade</taxon>
        <taxon>Panicoideae</taxon>
        <taxon>Andropogonodae</taxon>
        <taxon>Andropogoneae</taxon>
        <taxon>Sorghinae</taxon>
        <taxon>Sorghum</taxon>
    </lineage>
</organism>
<name>A0A921UEQ7_SORBI</name>
<reference evidence="2" key="1">
    <citation type="journal article" date="2019" name="BMC Genomics">
        <title>A new reference genome for Sorghum bicolor reveals high levels of sequence similarity between sweet and grain genotypes: implications for the genetics of sugar metabolism.</title>
        <authorList>
            <person name="Cooper E.A."/>
            <person name="Brenton Z.W."/>
            <person name="Flinn B.S."/>
            <person name="Jenkins J."/>
            <person name="Shu S."/>
            <person name="Flowers D."/>
            <person name="Luo F."/>
            <person name="Wang Y."/>
            <person name="Xia P."/>
            <person name="Barry K."/>
            <person name="Daum C."/>
            <person name="Lipzen A."/>
            <person name="Yoshinaga Y."/>
            <person name="Schmutz J."/>
            <person name="Saski C."/>
            <person name="Vermerris W."/>
            <person name="Kresovich S."/>
        </authorList>
    </citation>
    <scope>NUCLEOTIDE SEQUENCE</scope>
</reference>